<comment type="caution">
    <text evidence="2">The sequence shown here is derived from an EMBL/GenBank/DDBJ whole genome shotgun (WGS) entry which is preliminary data.</text>
</comment>
<name>A0A1G2FP23_9BACT</name>
<protein>
    <submittedName>
        <fullName evidence="2">Uncharacterized protein</fullName>
    </submittedName>
</protein>
<proteinExistence type="predicted"/>
<dbReference type="AlphaFoldDB" id="A0A1G2FP23"/>
<dbReference type="Proteomes" id="UP000177126">
    <property type="component" value="Unassembled WGS sequence"/>
</dbReference>
<keyword evidence="1" id="KW-1133">Transmembrane helix</keyword>
<reference evidence="2 3" key="1">
    <citation type="journal article" date="2016" name="Nat. Commun.">
        <title>Thousands of microbial genomes shed light on interconnected biogeochemical processes in an aquifer system.</title>
        <authorList>
            <person name="Anantharaman K."/>
            <person name="Brown C.T."/>
            <person name="Hug L.A."/>
            <person name="Sharon I."/>
            <person name="Castelle C.J."/>
            <person name="Probst A.J."/>
            <person name="Thomas B.C."/>
            <person name="Singh A."/>
            <person name="Wilkins M.J."/>
            <person name="Karaoz U."/>
            <person name="Brodie E.L."/>
            <person name="Williams K.H."/>
            <person name="Hubbard S.S."/>
            <person name="Banfield J.F."/>
        </authorList>
    </citation>
    <scope>NUCLEOTIDE SEQUENCE [LARGE SCALE GENOMIC DNA]</scope>
</reference>
<accession>A0A1G2FP23</accession>
<dbReference type="InterPro" id="IPR043993">
    <property type="entry name" value="T4SS_pilin"/>
</dbReference>
<feature type="transmembrane region" description="Helical" evidence="1">
    <location>
        <begin position="49"/>
        <end position="76"/>
    </location>
</feature>
<evidence type="ECO:0000313" key="2">
    <source>
        <dbReference type="EMBL" id="OGZ39783.1"/>
    </source>
</evidence>
<evidence type="ECO:0000256" key="1">
    <source>
        <dbReference type="SAM" id="Phobius"/>
    </source>
</evidence>
<dbReference type="Pfam" id="PF18895">
    <property type="entry name" value="T4SS_pilin"/>
    <property type="match status" value="1"/>
</dbReference>
<dbReference type="EMBL" id="MHNF01000047">
    <property type="protein sequence ID" value="OGZ39783.1"/>
    <property type="molecule type" value="Genomic_DNA"/>
</dbReference>
<evidence type="ECO:0000313" key="3">
    <source>
        <dbReference type="Proteomes" id="UP000177126"/>
    </source>
</evidence>
<gene>
    <name evidence="2" type="ORF">A3B04_02940</name>
</gene>
<keyword evidence="1" id="KW-0472">Membrane</keyword>
<feature type="transmembrane region" description="Helical" evidence="1">
    <location>
        <begin position="88"/>
        <end position="110"/>
    </location>
</feature>
<organism evidence="2 3">
    <name type="scientific">Candidatus Portnoybacteria bacterium RIFCSPLOWO2_02_FULL_39_11</name>
    <dbReference type="NCBI Taxonomy" id="1802001"/>
    <lineage>
        <taxon>Bacteria</taxon>
        <taxon>Candidatus Portnoyibacteriota</taxon>
    </lineage>
</organism>
<keyword evidence="1" id="KW-0812">Transmembrane</keyword>
<sequence length="131" mass="14174">MKKLFKFIPLFVIGYLLFAVLPVFAAGLVPCSGPDCNPCSLLQLISNVVNFIVLDITMPLAGLSFLIGGIMMVASGGSEERFKKGKKVFVDTVIGVLIILGSWVIVNTLITTFGSSVEGFVLSNWWNVKCK</sequence>